<dbReference type="AlphaFoldDB" id="A0A0C1L5U5"/>
<organism evidence="2 3">
    <name type="scientific">Flavihumibacter solisilvae</name>
    <dbReference type="NCBI Taxonomy" id="1349421"/>
    <lineage>
        <taxon>Bacteria</taxon>
        <taxon>Pseudomonadati</taxon>
        <taxon>Bacteroidota</taxon>
        <taxon>Chitinophagia</taxon>
        <taxon>Chitinophagales</taxon>
        <taxon>Chitinophagaceae</taxon>
        <taxon>Flavihumibacter</taxon>
    </lineage>
</organism>
<comment type="caution">
    <text evidence="2">The sequence shown here is derived from an EMBL/GenBank/DDBJ whole genome shotgun (WGS) entry which is preliminary data.</text>
</comment>
<accession>A0A0C1L5U5</accession>
<keyword evidence="1" id="KW-0812">Transmembrane</keyword>
<name>A0A0C1L5U5_9BACT</name>
<keyword evidence="1" id="KW-1133">Transmembrane helix</keyword>
<dbReference type="Proteomes" id="UP000031408">
    <property type="component" value="Unassembled WGS sequence"/>
</dbReference>
<feature type="transmembrane region" description="Helical" evidence="1">
    <location>
        <begin position="52"/>
        <end position="73"/>
    </location>
</feature>
<dbReference type="RefSeq" id="WP_039138093.1">
    <property type="nucleotide sequence ID" value="NZ_JSVC01000006.1"/>
</dbReference>
<reference evidence="2 3" key="1">
    <citation type="submission" date="2014-11" db="EMBL/GenBank/DDBJ databases">
        <title>Genome sequence of Flavihumibacter solisilvae 3-3.</title>
        <authorList>
            <person name="Zhou G."/>
            <person name="Li M."/>
            <person name="Wang G."/>
        </authorList>
    </citation>
    <scope>NUCLEOTIDE SEQUENCE [LARGE SCALE GENOMIC DNA]</scope>
    <source>
        <strain evidence="2 3">3-3</strain>
    </source>
</reference>
<dbReference type="EMBL" id="JSVC01000006">
    <property type="protein sequence ID" value="KIC95477.1"/>
    <property type="molecule type" value="Genomic_DNA"/>
</dbReference>
<gene>
    <name evidence="2" type="ORF">OI18_06250</name>
</gene>
<keyword evidence="1" id="KW-0472">Membrane</keyword>
<proteinExistence type="predicted"/>
<evidence type="ECO:0000313" key="3">
    <source>
        <dbReference type="Proteomes" id="UP000031408"/>
    </source>
</evidence>
<evidence type="ECO:0000313" key="2">
    <source>
        <dbReference type="EMBL" id="KIC95477.1"/>
    </source>
</evidence>
<keyword evidence="3" id="KW-1185">Reference proteome</keyword>
<dbReference type="OrthoDB" id="1496025at2"/>
<dbReference type="STRING" id="1349421.OI18_06250"/>
<feature type="transmembrane region" description="Helical" evidence="1">
    <location>
        <begin position="79"/>
        <end position="99"/>
    </location>
</feature>
<protein>
    <submittedName>
        <fullName evidence="2">Uncharacterized protein</fullName>
    </submittedName>
</protein>
<evidence type="ECO:0000256" key="1">
    <source>
        <dbReference type="SAM" id="Phobius"/>
    </source>
</evidence>
<sequence>MNKRNFDEKELIDLLKETGLDTPDPGFSQRLSQMVVHSCRRNTVVETRTEKWLGKIILGVLVIFNLAFFYYLSPFSVDAVLFTATAAFVAGLWILIVLVKKLLAGSGSKFEP</sequence>